<feature type="transmembrane region" description="Helical" evidence="1">
    <location>
        <begin position="21"/>
        <end position="40"/>
    </location>
</feature>
<dbReference type="InterPro" id="IPR011852">
    <property type="entry name" value="TRAP_TAXI"/>
</dbReference>
<evidence type="ECO:0000313" key="2">
    <source>
        <dbReference type="EMBL" id="MDY0746166.1"/>
    </source>
</evidence>
<evidence type="ECO:0000313" key="3">
    <source>
        <dbReference type="Proteomes" id="UP001285263"/>
    </source>
</evidence>
<feature type="transmembrane region" description="Helical" evidence="1">
    <location>
        <begin position="341"/>
        <end position="363"/>
    </location>
</feature>
<reference evidence="2 3" key="1">
    <citation type="submission" date="2023-11" db="EMBL/GenBank/DDBJ databases">
        <title>Paucibacter sp. nov., isolated from fresh soil in Korea.</title>
        <authorList>
            <person name="Le N.T.T."/>
        </authorList>
    </citation>
    <scope>NUCLEOTIDE SEQUENCE [LARGE SCALE GENOMIC DNA]</scope>
    <source>
        <strain evidence="2 3">R3-3</strain>
    </source>
</reference>
<keyword evidence="1" id="KW-1133">Transmembrane helix</keyword>
<comment type="caution">
    <text evidence="2">The sequence shown here is derived from an EMBL/GenBank/DDBJ whole genome shotgun (WGS) entry which is preliminary data.</text>
</comment>
<dbReference type="EMBL" id="JAXCLA010000005">
    <property type="protein sequence ID" value="MDY0746166.1"/>
    <property type="molecule type" value="Genomic_DNA"/>
</dbReference>
<evidence type="ECO:0000256" key="1">
    <source>
        <dbReference type="SAM" id="Phobius"/>
    </source>
</evidence>
<keyword evidence="3" id="KW-1185">Reference proteome</keyword>
<dbReference type="PANTHER" id="PTHR42941:SF1">
    <property type="entry name" value="SLL1037 PROTEIN"/>
    <property type="match status" value="1"/>
</dbReference>
<dbReference type="Gene3D" id="3.40.190.10">
    <property type="entry name" value="Periplasmic binding protein-like II"/>
    <property type="match status" value="2"/>
</dbReference>
<name>A0ABU5DIP3_9BURK</name>
<dbReference type="PANTHER" id="PTHR42941">
    <property type="entry name" value="SLL1037 PROTEIN"/>
    <property type="match status" value="1"/>
</dbReference>
<proteinExistence type="predicted"/>
<organism evidence="2 3">
    <name type="scientific">Roseateles agri</name>
    <dbReference type="NCBI Taxonomy" id="3098619"/>
    <lineage>
        <taxon>Bacteria</taxon>
        <taxon>Pseudomonadati</taxon>
        <taxon>Pseudomonadota</taxon>
        <taxon>Betaproteobacteria</taxon>
        <taxon>Burkholderiales</taxon>
        <taxon>Sphaerotilaceae</taxon>
        <taxon>Roseateles</taxon>
    </lineage>
</organism>
<protein>
    <submittedName>
        <fullName evidence="2">TAXI family TRAP transporter solute-binding subunit</fullName>
    </submittedName>
</protein>
<dbReference type="Proteomes" id="UP001285263">
    <property type="component" value="Unassembled WGS sequence"/>
</dbReference>
<sequence>MTRMPRTFASAWQQLRDLLASIGPLFFLVAALIVGAYWWIDPQPPHTVRMATGPEGSTYALFGKRYAEQLKAKGIEVREIATAGSAENLQLLREDKADVAFIRGGTDEYTDDDALLSLGSLFYEPLWIFYRKLPKAPPITALPQLAKLRLSVDTPGSGVPLLMERLFKANKLDMATLHIENLPPEAATEALLAGKLDAIVLAQAPQSRFVRKLLRAPDIALVDMAQADAYSRRFGFFSSVTLPRGVAELASDLPPQDVSMVALTTALLAREDVHPALRELFADAAVKLHGEVGWFNRARDFPNTRTSELPVSPEGDQAINGTPPFYKRWLPFWLANLVQRMGLLIGGFLVLLLPLSRVIPPLYQWRVRRRVFRWYALLREIEERVETGQETADSAHKRLDQLDERVNRVAVPLSYADELYALRNNIHAARKRIVAREPGPR</sequence>
<keyword evidence="1" id="KW-0472">Membrane</keyword>
<dbReference type="SUPFAM" id="SSF53850">
    <property type="entry name" value="Periplasmic binding protein-like II"/>
    <property type="match status" value="1"/>
</dbReference>
<accession>A0ABU5DIP3</accession>
<dbReference type="RefSeq" id="WP_320424064.1">
    <property type="nucleotide sequence ID" value="NZ_JAXCLA010000005.1"/>
</dbReference>
<keyword evidence="1" id="KW-0812">Transmembrane</keyword>
<dbReference type="Pfam" id="PF16868">
    <property type="entry name" value="NMT1_3"/>
    <property type="match status" value="1"/>
</dbReference>
<gene>
    <name evidence="2" type="ORF">SNE35_16730</name>
</gene>